<dbReference type="PANTHER" id="PTHR28207:SF1">
    <property type="entry name" value="ATP SYNTHASE SUBUNIT H, MITOCHONDRIAL"/>
    <property type="match status" value="1"/>
</dbReference>
<keyword evidence="2" id="KW-1185">Reference proteome</keyword>
<dbReference type="EMBL" id="JAGFBS010000019">
    <property type="protein sequence ID" value="KAG6374097.1"/>
    <property type="molecule type" value="Genomic_DNA"/>
</dbReference>
<dbReference type="Pfam" id="PF10775">
    <property type="entry name" value="ATP_sub_h"/>
    <property type="match status" value="1"/>
</dbReference>
<accession>A0A8I2YLR7</accession>
<evidence type="ECO:0000313" key="1">
    <source>
        <dbReference type="EMBL" id="KAG6374097.1"/>
    </source>
</evidence>
<dbReference type="Proteomes" id="UP000683000">
    <property type="component" value="Unassembled WGS sequence"/>
</dbReference>
<dbReference type="AlphaFoldDB" id="A0A8I2YLR7"/>
<evidence type="ECO:0000313" key="2">
    <source>
        <dbReference type="Proteomes" id="UP000683000"/>
    </source>
</evidence>
<dbReference type="GO" id="GO:0046933">
    <property type="term" value="F:proton-transporting ATP synthase activity, rotational mechanism"/>
    <property type="evidence" value="ECO:0007669"/>
    <property type="project" value="TreeGrafter"/>
</dbReference>
<dbReference type="InterPro" id="IPR019711">
    <property type="entry name" value="ATP_synth_F0_suH"/>
</dbReference>
<proteinExistence type="predicted"/>
<dbReference type="OrthoDB" id="274752at2759"/>
<comment type="caution">
    <text evidence="1">The sequence shown here is derived from an EMBL/GenBank/DDBJ whole genome shotgun (WGS) entry which is preliminary data.</text>
</comment>
<name>A0A8I2YLR7_9AGAM</name>
<reference evidence="1" key="1">
    <citation type="submission" date="2021-03" db="EMBL/GenBank/DDBJ databases">
        <title>Evolutionary innovations through gain and loss of genes in the ectomycorrhizal Boletales.</title>
        <authorList>
            <person name="Wu G."/>
            <person name="Miyauchi S."/>
            <person name="Morin E."/>
            <person name="Yang Z.-L."/>
            <person name="Xu J."/>
            <person name="Martin F.M."/>
        </authorList>
    </citation>
    <scope>NUCLEOTIDE SEQUENCE</scope>
    <source>
        <strain evidence="1">BR01</strain>
    </source>
</reference>
<dbReference type="PANTHER" id="PTHR28207">
    <property type="entry name" value="ATP SYNTHASE SUBUNIT H, MITOCHONDRIAL"/>
    <property type="match status" value="1"/>
</dbReference>
<protein>
    <submittedName>
        <fullName evidence="1">ATP synthase complex subunit H-domain-containing protein</fullName>
    </submittedName>
</protein>
<organism evidence="1 2">
    <name type="scientific">Boletus reticuloceps</name>
    <dbReference type="NCBI Taxonomy" id="495285"/>
    <lineage>
        <taxon>Eukaryota</taxon>
        <taxon>Fungi</taxon>
        <taxon>Dikarya</taxon>
        <taxon>Basidiomycota</taxon>
        <taxon>Agaricomycotina</taxon>
        <taxon>Agaricomycetes</taxon>
        <taxon>Agaricomycetidae</taxon>
        <taxon>Boletales</taxon>
        <taxon>Boletineae</taxon>
        <taxon>Boletaceae</taxon>
        <taxon>Boletoideae</taxon>
        <taxon>Boletus</taxon>
    </lineage>
</organism>
<gene>
    <name evidence="1" type="ORF">JVT61DRAFT_4740</name>
</gene>
<sequence>MSSVRLLTQLSRSARGTRTFSSSATRQDLVQNLYIRELKSYKPPVVAKDAHVGTVKVFTSPTAPKPPVLPADLAADLAAYDAAEPTKADVEAVKHTGLSGEEVGGGAEAFLSFLEADVKPAEAHH</sequence>